<feature type="non-terminal residue" evidence="3">
    <location>
        <position position="1"/>
    </location>
</feature>
<keyword evidence="4" id="KW-1185">Reference proteome</keyword>
<evidence type="ECO:0000256" key="1">
    <source>
        <dbReference type="SAM" id="MobiDB-lite"/>
    </source>
</evidence>
<feature type="region of interest" description="Disordered" evidence="1">
    <location>
        <begin position="30"/>
        <end position="52"/>
    </location>
</feature>
<evidence type="ECO:0000313" key="2">
    <source>
        <dbReference type="EMBL" id="CAF4940732.1"/>
    </source>
</evidence>
<feature type="compositionally biased region" description="Polar residues" evidence="1">
    <location>
        <begin position="43"/>
        <end position="52"/>
    </location>
</feature>
<proteinExistence type="predicted"/>
<dbReference type="EMBL" id="CAJOBP010089046">
    <property type="protein sequence ID" value="CAF4940732.1"/>
    <property type="molecule type" value="Genomic_DNA"/>
</dbReference>
<organism evidence="3 4">
    <name type="scientific">Rotaria socialis</name>
    <dbReference type="NCBI Taxonomy" id="392032"/>
    <lineage>
        <taxon>Eukaryota</taxon>
        <taxon>Metazoa</taxon>
        <taxon>Spiralia</taxon>
        <taxon>Gnathifera</taxon>
        <taxon>Rotifera</taxon>
        <taxon>Eurotatoria</taxon>
        <taxon>Bdelloidea</taxon>
        <taxon>Philodinida</taxon>
        <taxon>Philodinidae</taxon>
        <taxon>Rotaria</taxon>
    </lineage>
</organism>
<reference evidence="3" key="1">
    <citation type="submission" date="2021-02" db="EMBL/GenBank/DDBJ databases">
        <authorList>
            <person name="Nowell W R."/>
        </authorList>
    </citation>
    <scope>NUCLEOTIDE SEQUENCE</scope>
</reference>
<evidence type="ECO:0000313" key="3">
    <source>
        <dbReference type="EMBL" id="CAF4994964.1"/>
    </source>
</evidence>
<gene>
    <name evidence="2" type="ORF">UJA718_LOCUS47309</name>
    <name evidence="3" type="ORF">UJA718_LOCUS50032</name>
</gene>
<protein>
    <submittedName>
        <fullName evidence="3">Uncharacterized protein</fullName>
    </submittedName>
</protein>
<dbReference type="AlphaFoldDB" id="A0A822A084"/>
<accession>A0A822A084</accession>
<comment type="caution">
    <text evidence="3">The sequence shown here is derived from an EMBL/GenBank/DDBJ whole genome shotgun (WGS) entry which is preliminary data.</text>
</comment>
<sequence length="52" mass="5999">ELCKNKNEAQQLDIDMENIKEDSALDSTMLNESNVDTEKKQRSNGQQNCRLQ</sequence>
<name>A0A822A084_9BILA</name>
<evidence type="ECO:0000313" key="4">
    <source>
        <dbReference type="Proteomes" id="UP000663873"/>
    </source>
</evidence>
<dbReference type="EMBL" id="CAJOBP010108110">
    <property type="protein sequence ID" value="CAF4994964.1"/>
    <property type="molecule type" value="Genomic_DNA"/>
</dbReference>
<dbReference type="Proteomes" id="UP000663873">
    <property type="component" value="Unassembled WGS sequence"/>
</dbReference>